<feature type="transmembrane region" description="Helical" evidence="1">
    <location>
        <begin position="12"/>
        <end position="29"/>
    </location>
</feature>
<feature type="transmembrane region" description="Helical" evidence="1">
    <location>
        <begin position="149"/>
        <end position="167"/>
    </location>
</feature>
<feature type="transmembrane region" description="Helical" evidence="1">
    <location>
        <begin position="66"/>
        <end position="83"/>
    </location>
</feature>
<dbReference type="Proteomes" id="UP000279962">
    <property type="component" value="Chromosome"/>
</dbReference>
<keyword evidence="3" id="KW-0012">Acyltransferase</keyword>
<gene>
    <name evidence="3" type="ORF">CDG68_05395</name>
</gene>
<dbReference type="GO" id="GO:0016747">
    <property type="term" value="F:acyltransferase activity, transferring groups other than amino-acyl groups"/>
    <property type="evidence" value="ECO:0007669"/>
    <property type="project" value="InterPro"/>
</dbReference>
<dbReference type="InterPro" id="IPR052734">
    <property type="entry name" value="Nod_factor_acetyltransferase"/>
</dbReference>
<name>A0A3G2SZ45_9GAMM</name>
<feature type="transmembrane region" description="Helical" evidence="1">
    <location>
        <begin position="126"/>
        <end position="143"/>
    </location>
</feature>
<evidence type="ECO:0000313" key="4">
    <source>
        <dbReference type="Proteomes" id="UP000279962"/>
    </source>
</evidence>
<dbReference type="Pfam" id="PF01757">
    <property type="entry name" value="Acyl_transf_3"/>
    <property type="match status" value="1"/>
</dbReference>
<keyword evidence="1" id="KW-1133">Transmembrane helix</keyword>
<dbReference type="InterPro" id="IPR002656">
    <property type="entry name" value="Acyl_transf_3_dom"/>
</dbReference>
<keyword evidence="3" id="KW-0808">Transferase</keyword>
<feature type="transmembrane region" description="Helical" evidence="1">
    <location>
        <begin position="281"/>
        <end position="299"/>
    </location>
</feature>
<feature type="transmembrane region" description="Helical" evidence="1">
    <location>
        <begin position="103"/>
        <end position="121"/>
    </location>
</feature>
<feature type="transmembrane region" description="Helical" evidence="1">
    <location>
        <begin position="35"/>
        <end position="57"/>
    </location>
</feature>
<keyword evidence="1" id="KW-0472">Membrane</keyword>
<feature type="transmembrane region" description="Helical" evidence="1">
    <location>
        <begin position="179"/>
        <end position="197"/>
    </location>
</feature>
<feature type="transmembrane region" description="Helical" evidence="1">
    <location>
        <begin position="223"/>
        <end position="246"/>
    </location>
</feature>
<organism evidence="3 4">
    <name type="scientific">Acinetobacter wuhouensis</name>
    <dbReference type="NCBI Taxonomy" id="1879050"/>
    <lineage>
        <taxon>Bacteria</taxon>
        <taxon>Pseudomonadati</taxon>
        <taxon>Pseudomonadota</taxon>
        <taxon>Gammaproteobacteria</taxon>
        <taxon>Moraxellales</taxon>
        <taxon>Moraxellaceae</taxon>
        <taxon>Acinetobacter</taxon>
    </lineage>
</organism>
<reference evidence="3 4" key="1">
    <citation type="submission" date="2018-10" db="EMBL/GenBank/DDBJ databases">
        <title>The complete genome of Acinetobacter wuhouensis strain WCHAW010062.</title>
        <authorList>
            <person name="Hu Y."/>
            <person name="Long H."/>
            <person name="Feng Y."/>
            <person name="Zong Z."/>
        </authorList>
    </citation>
    <scope>NUCLEOTIDE SEQUENCE [LARGE SCALE GENOMIC DNA]</scope>
    <source>
        <strain evidence="3 4">WCHAW010062</strain>
    </source>
</reference>
<dbReference type="EMBL" id="CP033133">
    <property type="protein sequence ID" value="AYO53134.1"/>
    <property type="molecule type" value="Genomic_DNA"/>
</dbReference>
<protein>
    <submittedName>
        <fullName evidence="3">Acyltransferase</fullName>
    </submittedName>
</protein>
<evidence type="ECO:0000259" key="2">
    <source>
        <dbReference type="Pfam" id="PF01757"/>
    </source>
</evidence>
<dbReference type="RefSeq" id="WP_087552170.1">
    <property type="nucleotide sequence ID" value="NZ_CP033133.1"/>
</dbReference>
<dbReference type="PANTHER" id="PTHR37312:SF1">
    <property type="entry name" value="MEMBRANE-BOUND ACYLTRANSFERASE YKRP-RELATED"/>
    <property type="match status" value="1"/>
</dbReference>
<dbReference type="PANTHER" id="PTHR37312">
    <property type="entry name" value="MEMBRANE-BOUND ACYLTRANSFERASE YKRP-RELATED"/>
    <property type="match status" value="1"/>
</dbReference>
<proteinExistence type="predicted"/>
<feature type="domain" description="Acyltransferase 3" evidence="2">
    <location>
        <begin position="4"/>
        <end position="299"/>
    </location>
</feature>
<accession>A0A3G2SZ45</accession>
<sequence length="325" mass="38178">MRDTYLDSCKATLIFLVVLGHFLERMIGWKDPIAHTLLGTIYFIHMPAFILVSGILFKDKNWLKNIFFFVSLYLPFQFLFPAFDAIWSGQFKFNWNIFERPYWILWYLQGMVLWTLLAHFLIKIKFPVIISLILALCIGLSPWNNYQYSIGRIFTFFPFFMIGVVYGKSILQKIQQFKFATVLGGLIILGIVSYVYFSQINPFWLYGSLNYTQLKVSSWDGTWIRASLLLTSSLGIFAIFAWVKLLNPRFIQLGQNTLPVYLLHGFVVILIARYWKLDFNIFVEIGICIVLSILTCWILQQQFFDQLLRKLSLWLMKPIAWLGIK</sequence>
<dbReference type="AlphaFoldDB" id="A0A3G2SZ45"/>
<evidence type="ECO:0000313" key="3">
    <source>
        <dbReference type="EMBL" id="AYO53134.1"/>
    </source>
</evidence>
<evidence type="ECO:0000256" key="1">
    <source>
        <dbReference type="SAM" id="Phobius"/>
    </source>
</evidence>
<feature type="transmembrane region" description="Helical" evidence="1">
    <location>
        <begin position="258"/>
        <end position="275"/>
    </location>
</feature>
<keyword evidence="1" id="KW-0812">Transmembrane</keyword>